<evidence type="ECO:0000259" key="8">
    <source>
        <dbReference type="SMART" id="SM00014"/>
    </source>
</evidence>
<evidence type="ECO:0000256" key="2">
    <source>
        <dbReference type="ARBA" id="ARBA00022475"/>
    </source>
</evidence>
<dbReference type="Gene3D" id="1.20.144.10">
    <property type="entry name" value="Phosphatidic acid phosphatase type 2/haloperoxidase"/>
    <property type="match status" value="1"/>
</dbReference>
<dbReference type="PANTHER" id="PTHR14969">
    <property type="entry name" value="SPHINGOSINE-1-PHOSPHATE PHOSPHOHYDROLASE"/>
    <property type="match status" value="1"/>
</dbReference>
<keyword evidence="4" id="KW-0378">Hydrolase</keyword>
<evidence type="ECO:0000256" key="5">
    <source>
        <dbReference type="ARBA" id="ARBA00022989"/>
    </source>
</evidence>
<comment type="subcellular location">
    <subcellularLocation>
        <location evidence="1">Cell membrane</location>
        <topology evidence="1">Multi-pass membrane protein</topology>
    </subcellularLocation>
</comment>
<proteinExistence type="predicted"/>
<evidence type="ECO:0000313" key="10">
    <source>
        <dbReference type="Proteomes" id="UP000501179"/>
    </source>
</evidence>
<evidence type="ECO:0000313" key="9">
    <source>
        <dbReference type="EMBL" id="QIQ06634.1"/>
    </source>
</evidence>
<name>A0A6G9H860_9ACTN</name>
<dbReference type="Pfam" id="PF01569">
    <property type="entry name" value="PAP2"/>
    <property type="match status" value="1"/>
</dbReference>
<keyword evidence="5 7" id="KW-1133">Transmembrane helix</keyword>
<keyword evidence="3 7" id="KW-0812">Transmembrane</keyword>
<dbReference type="InterPro" id="IPR036938">
    <property type="entry name" value="PAP2/HPO_sf"/>
</dbReference>
<dbReference type="KEGG" id="slia:HA039_02045"/>
<dbReference type="EMBL" id="CP050177">
    <property type="protein sequence ID" value="QIQ06634.1"/>
    <property type="molecule type" value="Genomic_DNA"/>
</dbReference>
<dbReference type="Proteomes" id="UP000501179">
    <property type="component" value="Chromosome"/>
</dbReference>
<dbReference type="AlphaFoldDB" id="A0A6G9H860"/>
<dbReference type="InterPro" id="IPR000326">
    <property type="entry name" value="PAP2/HPO"/>
</dbReference>
<organism evidence="9 10">
    <name type="scientific">Streptomyces liangshanensis</name>
    <dbReference type="NCBI Taxonomy" id="2717324"/>
    <lineage>
        <taxon>Bacteria</taxon>
        <taxon>Bacillati</taxon>
        <taxon>Actinomycetota</taxon>
        <taxon>Actinomycetes</taxon>
        <taxon>Kitasatosporales</taxon>
        <taxon>Streptomycetaceae</taxon>
        <taxon>Streptomyces</taxon>
    </lineage>
</organism>
<evidence type="ECO:0000256" key="1">
    <source>
        <dbReference type="ARBA" id="ARBA00004651"/>
    </source>
</evidence>
<sequence>MLAGLRRYDHRLTRRIAAWDHPWIRTALPTAQDAAEHTLLWWGAAAAVAATGGRRGRVAAGAGLAAMGLAEVLSNTVGKQLVERRRPPKEWIPNEEVEDRPTSSSFPSGHTAAAVAFAATVAVVSPRAGALCAPAALAVALGRVHSGAHYPSDIAAGGLIGLAATALVLTGRHRATRRWR</sequence>
<feature type="transmembrane region" description="Helical" evidence="7">
    <location>
        <begin position="113"/>
        <end position="142"/>
    </location>
</feature>
<dbReference type="CDD" id="cd01610">
    <property type="entry name" value="PAP2_like"/>
    <property type="match status" value="1"/>
</dbReference>
<dbReference type="GO" id="GO:0016787">
    <property type="term" value="F:hydrolase activity"/>
    <property type="evidence" value="ECO:0007669"/>
    <property type="project" value="UniProtKB-KW"/>
</dbReference>
<gene>
    <name evidence="9" type="ORF">HA039_02045</name>
</gene>
<keyword evidence="6 7" id="KW-0472">Membrane</keyword>
<feature type="domain" description="Phosphatidic acid phosphatase type 2/haloperoxidase" evidence="8">
    <location>
        <begin position="62"/>
        <end position="169"/>
    </location>
</feature>
<dbReference type="PANTHER" id="PTHR14969:SF62">
    <property type="entry name" value="DECAPRENYLPHOSPHORYL-5-PHOSPHORIBOSE PHOSPHATASE RV3807C-RELATED"/>
    <property type="match status" value="1"/>
</dbReference>
<keyword evidence="2" id="KW-1003">Cell membrane</keyword>
<dbReference type="SUPFAM" id="SSF48317">
    <property type="entry name" value="Acid phosphatase/Vanadium-dependent haloperoxidase"/>
    <property type="match status" value="1"/>
</dbReference>
<reference evidence="9 10" key="1">
    <citation type="submission" date="2020-03" db="EMBL/GenBank/DDBJ databases">
        <title>A novel species.</title>
        <authorList>
            <person name="Gao J."/>
        </authorList>
    </citation>
    <scope>NUCLEOTIDE SEQUENCE [LARGE SCALE GENOMIC DNA]</scope>
    <source>
        <strain evidence="9 10">QMT-12</strain>
    </source>
</reference>
<accession>A0A6G9H860</accession>
<keyword evidence="10" id="KW-1185">Reference proteome</keyword>
<evidence type="ECO:0000256" key="4">
    <source>
        <dbReference type="ARBA" id="ARBA00022801"/>
    </source>
</evidence>
<evidence type="ECO:0000256" key="7">
    <source>
        <dbReference type="SAM" id="Phobius"/>
    </source>
</evidence>
<dbReference type="GO" id="GO:0005886">
    <property type="term" value="C:plasma membrane"/>
    <property type="evidence" value="ECO:0007669"/>
    <property type="project" value="UniProtKB-SubCell"/>
</dbReference>
<protein>
    <submittedName>
        <fullName evidence="9">Phosphatase PAP2 family protein</fullName>
    </submittedName>
</protein>
<feature type="transmembrane region" description="Helical" evidence="7">
    <location>
        <begin position="154"/>
        <end position="171"/>
    </location>
</feature>
<dbReference type="SMART" id="SM00014">
    <property type="entry name" value="acidPPc"/>
    <property type="match status" value="1"/>
</dbReference>
<evidence type="ECO:0000256" key="6">
    <source>
        <dbReference type="ARBA" id="ARBA00023136"/>
    </source>
</evidence>
<evidence type="ECO:0000256" key="3">
    <source>
        <dbReference type="ARBA" id="ARBA00022692"/>
    </source>
</evidence>